<dbReference type="OrthoDB" id="5522265at2"/>
<keyword evidence="1 3" id="KW-0808">Transferase</keyword>
<dbReference type="Pfam" id="PF13649">
    <property type="entry name" value="Methyltransf_25"/>
    <property type="match status" value="1"/>
</dbReference>
<dbReference type="GO" id="GO:0032259">
    <property type="term" value="P:methylation"/>
    <property type="evidence" value="ECO:0007669"/>
    <property type="project" value="UniProtKB-KW"/>
</dbReference>
<sequence>MNIKKMMSLVNDVKPYEKGTANMWTDEYISKQLLKVHINPDINTASRKEESIDKIINWILEQLYKNDGYILDLGCGPGLYTEKLAKKGYKVTGVDFSQNSIEYAKNSAIQNNLDVNYICENYLKLEFKEKFDLIIMIYCDFGVLSIEEREMLLENVYEALKPGGIFIFDALNKYTIDNLTFERNWEFSKGGFWQNKPYLCLSQSSHFPEKKAILDENIIIDEENNYKIYRFWNHYFNEDDIKNIFKKLGFKKVKNYENILENNGLYNDKGVTFYKVIK</sequence>
<dbReference type="Gene3D" id="3.40.50.150">
    <property type="entry name" value="Vaccinia Virus protein VP39"/>
    <property type="match status" value="1"/>
</dbReference>
<dbReference type="SUPFAM" id="SSF53335">
    <property type="entry name" value="S-adenosyl-L-methionine-dependent methyltransferases"/>
    <property type="match status" value="1"/>
</dbReference>
<dbReference type="CDD" id="cd02440">
    <property type="entry name" value="AdoMet_MTases"/>
    <property type="match status" value="1"/>
</dbReference>
<feature type="domain" description="Methyltransferase" evidence="2">
    <location>
        <begin position="70"/>
        <end position="164"/>
    </location>
</feature>
<dbReference type="InterPro" id="IPR041698">
    <property type="entry name" value="Methyltransf_25"/>
</dbReference>
<keyword evidence="4" id="KW-1185">Reference proteome</keyword>
<dbReference type="STRING" id="36842.SAMN02194393_02703"/>
<proteinExistence type="predicted"/>
<dbReference type="AlphaFoldDB" id="A0A1T5LBB0"/>
<evidence type="ECO:0000313" key="3">
    <source>
        <dbReference type="EMBL" id="SKC73243.1"/>
    </source>
</evidence>
<dbReference type="EMBL" id="FUZT01000006">
    <property type="protein sequence ID" value="SKC73243.1"/>
    <property type="molecule type" value="Genomic_DNA"/>
</dbReference>
<organism evidence="3 4">
    <name type="scientific">Maledivibacter halophilus</name>
    <dbReference type="NCBI Taxonomy" id="36842"/>
    <lineage>
        <taxon>Bacteria</taxon>
        <taxon>Bacillati</taxon>
        <taxon>Bacillota</taxon>
        <taxon>Clostridia</taxon>
        <taxon>Peptostreptococcales</taxon>
        <taxon>Caminicellaceae</taxon>
        <taxon>Maledivibacter</taxon>
    </lineage>
</organism>
<evidence type="ECO:0000313" key="4">
    <source>
        <dbReference type="Proteomes" id="UP000190285"/>
    </source>
</evidence>
<keyword evidence="3" id="KW-0489">Methyltransferase</keyword>
<dbReference type="GO" id="GO:0008168">
    <property type="term" value="F:methyltransferase activity"/>
    <property type="evidence" value="ECO:0007669"/>
    <property type="project" value="UniProtKB-KW"/>
</dbReference>
<dbReference type="RefSeq" id="WP_079492263.1">
    <property type="nucleotide sequence ID" value="NZ_FUZT01000006.1"/>
</dbReference>
<evidence type="ECO:0000256" key="1">
    <source>
        <dbReference type="ARBA" id="ARBA00022679"/>
    </source>
</evidence>
<accession>A0A1T5LBB0</accession>
<name>A0A1T5LBB0_9FIRM</name>
<protein>
    <submittedName>
        <fullName evidence="3">Methyltransferase domain-containing protein</fullName>
    </submittedName>
</protein>
<gene>
    <name evidence="3" type="ORF">SAMN02194393_02703</name>
</gene>
<evidence type="ECO:0000259" key="2">
    <source>
        <dbReference type="Pfam" id="PF13649"/>
    </source>
</evidence>
<dbReference type="Proteomes" id="UP000190285">
    <property type="component" value="Unassembled WGS sequence"/>
</dbReference>
<dbReference type="PANTHER" id="PTHR43861">
    <property type="entry name" value="TRANS-ACONITATE 2-METHYLTRANSFERASE-RELATED"/>
    <property type="match status" value="1"/>
</dbReference>
<dbReference type="InterPro" id="IPR029063">
    <property type="entry name" value="SAM-dependent_MTases_sf"/>
</dbReference>
<reference evidence="3 4" key="1">
    <citation type="submission" date="2017-02" db="EMBL/GenBank/DDBJ databases">
        <authorList>
            <person name="Peterson S.W."/>
        </authorList>
    </citation>
    <scope>NUCLEOTIDE SEQUENCE [LARGE SCALE GENOMIC DNA]</scope>
    <source>
        <strain evidence="3 4">M1</strain>
    </source>
</reference>